<dbReference type="InterPro" id="IPR036396">
    <property type="entry name" value="Cyt_P450_sf"/>
</dbReference>
<dbReference type="PRINTS" id="PR00385">
    <property type="entry name" value="P450"/>
</dbReference>
<dbReference type="PROSITE" id="PS00086">
    <property type="entry name" value="CYTOCHROME_P450"/>
    <property type="match status" value="1"/>
</dbReference>
<keyword evidence="11" id="KW-1185">Reference proteome</keyword>
<keyword evidence="2" id="KW-0812">Transmembrane</keyword>
<dbReference type="GO" id="GO:0016125">
    <property type="term" value="P:sterol metabolic process"/>
    <property type="evidence" value="ECO:0007669"/>
    <property type="project" value="TreeGrafter"/>
</dbReference>
<dbReference type="GO" id="GO:0016705">
    <property type="term" value="F:oxidoreductase activity, acting on paired donors, with incorporation or reduction of molecular oxygen"/>
    <property type="evidence" value="ECO:0007669"/>
    <property type="project" value="InterPro"/>
</dbReference>
<keyword evidence="8" id="KW-0503">Monooxygenase</keyword>
<dbReference type="Proteomes" id="UP001187471">
    <property type="component" value="Unassembled WGS sequence"/>
</dbReference>
<dbReference type="PRINTS" id="PR00463">
    <property type="entry name" value="EP450I"/>
</dbReference>
<keyword evidence="5 8" id="KW-0560">Oxidoreductase</keyword>
<evidence type="ECO:0000256" key="3">
    <source>
        <dbReference type="ARBA" id="ARBA00022723"/>
    </source>
</evidence>
<evidence type="ECO:0000256" key="2">
    <source>
        <dbReference type="ARBA" id="ARBA00022692"/>
    </source>
</evidence>
<evidence type="ECO:0008006" key="12">
    <source>
        <dbReference type="Google" id="ProtNLM"/>
    </source>
</evidence>
<dbReference type="Pfam" id="PF00067">
    <property type="entry name" value="p450"/>
    <property type="match status" value="1"/>
</dbReference>
<dbReference type="GO" id="GO:0020037">
    <property type="term" value="F:heme binding"/>
    <property type="evidence" value="ECO:0007669"/>
    <property type="project" value="InterPro"/>
</dbReference>
<sequence length="235" mass="27092">MRRNQVREKELNITHDLLSQLLLATDEDGKFLTEMEIVDMILGILIASHDTTSTVITFVVYYLADHPHVYTQVLKEQMGIASSKRQEELLNWEDMQKMTYSQNVINEVLRLQPPSQGAFKQAITNFTYAGFTIPKGWKAFWSVHTTHKDPEYFPDPEKFDPSRFEGRRPAPFTFVPFGGGPRMCPGSEFARLEVVVFIHRLTTKFKWSRLIPNEKIIHEPSPIPANGLPIRLLPH</sequence>
<dbReference type="Gene3D" id="1.10.630.10">
    <property type="entry name" value="Cytochrome P450"/>
    <property type="match status" value="1"/>
</dbReference>
<dbReference type="EMBL" id="JAVXUO010001778">
    <property type="protein sequence ID" value="KAK2979262.1"/>
    <property type="molecule type" value="Genomic_DNA"/>
</dbReference>
<evidence type="ECO:0000256" key="6">
    <source>
        <dbReference type="ARBA" id="ARBA00023004"/>
    </source>
</evidence>
<dbReference type="GO" id="GO:0005506">
    <property type="term" value="F:iron ion binding"/>
    <property type="evidence" value="ECO:0007669"/>
    <property type="project" value="InterPro"/>
</dbReference>
<keyword evidence="6 7" id="KW-0408">Iron</keyword>
<evidence type="ECO:0000256" key="5">
    <source>
        <dbReference type="ARBA" id="ARBA00023002"/>
    </source>
</evidence>
<evidence type="ECO:0000256" key="8">
    <source>
        <dbReference type="RuleBase" id="RU000461"/>
    </source>
</evidence>
<dbReference type="InterPro" id="IPR002401">
    <property type="entry name" value="Cyt_P450_E_grp-I"/>
</dbReference>
<feature type="binding site" description="axial binding residue" evidence="7">
    <location>
        <position position="184"/>
    </location>
    <ligand>
        <name>heme</name>
        <dbReference type="ChEBI" id="CHEBI:30413"/>
    </ligand>
    <ligandPart>
        <name>Fe</name>
        <dbReference type="ChEBI" id="CHEBI:18248"/>
    </ligandPart>
</feature>
<dbReference type="PANTHER" id="PTHR24286">
    <property type="entry name" value="CYTOCHROME P450 26"/>
    <property type="match status" value="1"/>
</dbReference>
<evidence type="ECO:0000256" key="7">
    <source>
        <dbReference type="PIRSR" id="PIRSR602401-1"/>
    </source>
</evidence>
<evidence type="ECO:0000313" key="9">
    <source>
        <dbReference type="EMBL" id="KAK2979262.1"/>
    </source>
</evidence>
<dbReference type="GO" id="GO:0016020">
    <property type="term" value="C:membrane"/>
    <property type="evidence" value="ECO:0007669"/>
    <property type="project" value="UniProtKB-SubCell"/>
</dbReference>
<comment type="similarity">
    <text evidence="8">Belongs to the cytochrome P450 family.</text>
</comment>
<comment type="caution">
    <text evidence="9">The sequence shown here is derived from an EMBL/GenBank/DDBJ whole genome shotgun (WGS) entry which is preliminary data.</text>
</comment>
<dbReference type="GO" id="GO:0004497">
    <property type="term" value="F:monooxygenase activity"/>
    <property type="evidence" value="ECO:0007669"/>
    <property type="project" value="UniProtKB-KW"/>
</dbReference>
<name>A0AA88UL35_9ASTE</name>
<dbReference type="SUPFAM" id="SSF48264">
    <property type="entry name" value="Cytochrome P450"/>
    <property type="match status" value="1"/>
</dbReference>
<evidence type="ECO:0000256" key="4">
    <source>
        <dbReference type="ARBA" id="ARBA00022989"/>
    </source>
</evidence>
<accession>A0AA88UL35</accession>
<dbReference type="EMBL" id="JAVXUO010001038">
    <property type="protein sequence ID" value="KAK2986640.1"/>
    <property type="molecule type" value="Genomic_DNA"/>
</dbReference>
<comment type="subcellular location">
    <subcellularLocation>
        <location evidence="1">Membrane</location>
        <topology evidence="1">Single-pass membrane protein</topology>
    </subcellularLocation>
</comment>
<dbReference type="InterPro" id="IPR017972">
    <property type="entry name" value="Cyt_P450_CS"/>
</dbReference>
<dbReference type="InterPro" id="IPR001128">
    <property type="entry name" value="Cyt_P450"/>
</dbReference>
<dbReference type="PANTHER" id="PTHR24286:SF53">
    <property type="entry name" value="BETA-AMYRIN 28-OXIDASE-LIKE"/>
    <property type="match status" value="1"/>
</dbReference>
<keyword evidence="7 8" id="KW-0349">Heme</keyword>
<proteinExistence type="inferred from homology"/>
<keyword evidence="4" id="KW-0472">Membrane</keyword>
<evidence type="ECO:0000313" key="11">
    <source>
        <dbReference type="Proteomes" id="UP001187471"/>
    </source>
</evidence>
<organism evidence="9 11">
    <name type="scientific">Escallonia rubra</name>
    <dbReference type="NCBI Taxonomy" id="112253"/>
    <lineage>
        <taxon>Eukaryota</taxon>
        <taxon>Viridiplantae</taxon>
        <taxon>Streptophyta</taxon>
        <taxon>Embryophyta</taxon>
        <taxon>Tracheophyta</taxon>
        <taxon>Spermatophyta</taxon>
        <taxon>Magnoliopsida</taxon>
        <taxon>eudicotyledons</taxon>
        <taxon>Gunneridae</taxon>
        <taxon>Pentapetalae</taxon>
        <taxon>asterids</taxon>
        <taxon>campanulids</taxon>
        <taxon>Escalloniales</taxon>
        <taxon>Escalloniaceae</taxon>
        <taxon>Escallonia</taxon>
    </lineage>
</organism>
<gene>
    <name evidence="9" type="ORF">RJ640_003140</name>
    <name evidence="10" type="ORF">RJ640_011718</name>
</gene>
<protein>
    <recommendedName>
        <fullName evidence="12">Cytochrome P450</fullName>
    </recommendedName>
</protein>
<dbReference type="AlphaFoldDB" id="A0AA88UL35"/>
<evidence type="ECO:0000313" key="10">
    <source>
        <dbReference type="EMBL" id="KAK2986640.1"/>
    </source>
</evidence>
<keyword evidence="4" id="KW-1133">Transmembrane helix</keyword>
<evidence type="ECO:0000256" key="1">
    <source>
        <dbReference type="ARBA" id="ARBA00004167"/>
    </source>
</evidence>
<comment type="cofactor">
    <cofactor evidence="7">
        <name>heme</name>
        <dbReference type="ChEBI" id="CHEBI:30413"/>
    </cofactor>
</comment>
<keyword evidence="3 7" id="KW-0479">Metal-binding</keyword>
<reference evidence="9" key="1">
    <citation type="submission" date="2022-12" db="EMBL/GenBank/DDBJ databases">
        <title>Draft genome assemblies for two species of Escallonia (Escalloniales).</title>
        <authorList>
            <person name="Chanderbali A."/>
            <person name="Dervinis C."/>
            <person name="Anghel I."/>
            <person name="Soltis D."/>
            <person name="Soltis P."/>
            <person name="Zapata F."/>
        </authorList>
    </citation>
    <scope>NUCLEOTIDE SEQUENCE</scope>
    <source>
        <strain evidence="9">UCBG92.1500</strain>
        <tissue evidence="9">Leaf</tissue>
    </source>
</reference>